<dbReference type="PRINTS" id="PR00056">
    <property type="entry name" value="HSFDOMAIN"/>
</dbReference>
<feature type="coiled-coil region" evidence="10">
    <location>
        <begin position="215"/>
        <end position="242"/>
    </location>
</feature>
<comment type="caution">
    <text evidence="13">The sequence shown here is derived from an EMBL/GenBank/DDBJ whole genome shotgun (WGS) entry which is preliminary data.</text>
</comment>
<evidence type="ECO:0000256" key="1">
    <source>
        <dbReference type="ARBA" id="ARBA00004123"/>
    </source>
</evidence>
<dbReference type="PANTHER" id="PTHR10015:SF337">
    <property type="entry name" value="HEAT STRESS TRANSCRIPTION FACTOR A-3"/>
    <property type="match status" value="1"/>
</dbReference>
<evidence type="ECO:0000256" key="3">
    <source>
        <dbReference type="ARBA" id="ARBA00022553"/>
    </source>
</evidence>
<feature type="domain" description="HSF-type DNA-binding" evidence="12">
    <location>
        <begin position="96"/>
        <end position="199"/>
    </location>
</feature>
<feature type="compositionally biased region" description="Polar residues" evidence="11">
    <location>
        <begin position="1"/>
        <end position="15"/>
    </location>
</feature>
<dbReference type="Pfam" id="PF00447">
    <property type="entry name" value="HSF_DNA-bind"/>
    <property type="match status" value="1"/>
</dbReference>
<gene>
    <name evidence="13" type="ORF">Cgig2_027270</name>
</gene>
<dbReference type="InterPro" id="IPR036390">
    <property type="entry name" value="WH_DNA-bd_sf"/>
</dbReference>
<dbReference type="GO" id="GO:0034605">
    <property type="term" value="P:cellular response to heat"/>
    <property type="evidence" value="ECO:0007669"/>
    <property type="project" value="TreeGrafter"/>
</dbReference>
<dbReference type="FunFam" id="1.10.10.10:FF:000037">
    <property type="entry name" value="Heat stress transcription factor B-4"/>
    <property type="match status" value="1"/>
</dbReference>
<evidence type="ECO:0000256" key="10">
    <source>
        <dbReference type="SAM" id="Coils"/>
    </source>
</evidence>
<dbReference type="InterPro" id="IPR036388">
    <property type="entry name" value="WH-like_DNA-bd_sf"/>
</dbReference>
<evidence type="ECO:0000313" key="13">
    <source>
        <dbReference type="EMBL" id="KAJ8428664.1"/>
    </source>
</evidence>
<keyword evidence="6" id="KW-0238">DNA-binding</keyword>
<evidence type="ECO:0000256" key="6">
    <source>
        <dbReference type="ARBA" id="ARBA00023125"/>
    </source>
</evidence>
<feature type="region of interest" description="Disordered" evidence="11">
    <location>
        <begin position="289"/>
        <end position="321"/>
    </location>
</feature>
<evidence type="ECO:0000256" key="5">
    <source>
        <dbReference type="ARBA" id="ARBA00023016"/>
    </source>
</evidence>
<evidence type="ECO:0000256" key="9">
    <source>
        <dbReference type="RuleBase" id="RU004020"/>
    </source>
</evidence>
<dbReference type="InterPro" id="IPR000232">
    <property type="entry name" value="HSF_DNA-bd"/>
</dbReference>
<name>A0A9Q1JPK6_9CARY</name>
<comment type="subunit">
    <text evidence="2">Homotrimer.</text>
</comment>
<comment type="similarity">
    <text evidence="9">Belongs to the HSF family.</text>
</comment>
<keyword evidence="3" id="KW-0597">Phosphoprotein</keyword>
<dbReference type="PANTHER" id="PTHR10015">
    <property type="entry name" value="HEAT SHOCK TRANSCRIPTION FACTOR"/>
    <property type="match status" value="1"/>
</dbReference>
<feature type="region of interest" description="Disordered" evidence="11">
    <location>
        <begin position="468"/>
        <end position="529"/>
    </location>
</feature>
<protein>
    <recommendedName>
        <fullName evidence="12">HSF-type DNA-binding domain-containing protein</fullName>
    </recommendedName>
</protein>
<dbReference type="GO" id="GO:0005634">
    <property type="term" value="C:nucleus"/>
    <property type="evidence" value="ECO:0007669"/>
    <property type="project" value="UniProtKB-SubCell"/>
</dbReference>
<feature type="region of interest" description="Disordered" evidence="11">
    <location>
        <begin position="68"/>
        <end position="87"/>
    </location>
</feature>
<keyword evidence="5" id="KW-0346">Stress response</keyword>
<evidence type="ECO:0000256" key="8">
    <source>
        <dbReference type="ARBA" id="ARBA00023242"/>
    </source>
</evidence>
<evidence type="ECO:0000256" key="4">
    <source>
        <dbReference type="ARBA" id="ARBA00023015"/>
    </source>
</evidence>
<feature type="compositionally biased region" description="Basic and acidic residues" evidence="11">
    <location>
        <begin position="498"/>
        <end position="529"/>
    </location>
</feature>
<keyword evidence="7" id="KW-0804">Transcription</keyword>
<organism evidence="13 14">
    <name type="scientific">Carnegiea gigantea</name>
    <dbReference type="NCBI Taxonomy" id="171969"/>
    <lineage>
        <taxon>Eukaryota</taxon>
        <taxon>Viridiplantae</taxon>
        <taxon>Streptophyta</taxon>
        <taxon>Embryophyta</taxon>
        <taxon>Tracheophyta</taxon>
        <taxon>Spermatophyta</taxon>
        <taxon>Magnoliopsida</taxon>
        <taxon>eudicotyledons</taxon>
        <taxon>Gunneridae</taxon>
        <taxon>Pentapetalae</taxon>
        <taxon>Caryophyllales</taxon>
        <taxon>Cactineae</taxon>
        <taxon>Cactaceae</taxon>
        <taxon>Cactoideae</taxon>
        <taxon>Echinocereeae</taxon>
        <taxon>Carnegiea</taxon>
    </lineage>
</organism>
<dbReference type="Gene3D" id="1.10.10.10">
    <property type="entry name" value="Winged helix-like DNA-binding domain superfamily/Winged helix DNA-binding domain"/>
    <property type="match status" value="1"/>
</dbReference>
<evidence type="ECO:0000313" key="14">
    <source>
        <dbReference type="Proteomes" id="UP001153076"/>
    </source>
</evidence>
<proteinExistence type="inferred from homology"/>
<dbReference type="Proteomes" id="UP001153076">
    <property type="component" value="Unassembled WGS sequence"/>
</dbReference>
<evidence type="ECO:0000259" key="12">
    <source>
        <dbReference type="SMART" id="SM00415"/>
    </source>
</evidence>
<accession>A0A9Q1JPK6</accession>
<feature type="region of interest" description="Disordered" evidence="11">
    <location>
        <begin position="1"/>
        <end position="22"/>
    </location>
</feature>
<reference evidence="13" key="1">
    <citation type="submission" date="2022-04" db="EMBL/GenBank/DDBJ databases">
        <title>Carnegiea gigantea Genome sequencing and assembly v2.</title>
        <authorList>
            <person name="Copetti D."/>
            <person name="Sanderson M.J."/>
            <person name="Burquez A."/>
            <person name="Wojciechowski M.F."/>
        </authorList>
    </citation>
    <scope>NUCLEOTIDE SEQUENCE</scope>
    <source>
        <strain evidence="13">SGP5-SGP5p</strain>
        <tissue evidence="13">Aerial part</tissue>
    </source>
</reference>
<dbReference type="GO" id="GO:0000978">
    <property type="term" value="F:RNA polymerase II cis-regulatory region sequence-specific DNA binding"/>
    <property type="evidence" value="ECO:0007669"/>
    <property type="project" value="TreeGrafter"/>
</dbReference>
<dbReference type="EMBL" id="JAKOGI010000983">
    <property type="protein sequence ID" value="KAJ8428664.1"/>
    <property type="molecule type" value="Genomic_DNA"/>
</dbReference>
<dbReference type="GO" id="GO:0006357">
    <property type="term" value="P:regulation of transcription by RNA polymerase II"/>
    <property type="evidence" value="ECO:0007669"/>
    <property type="project" value="TreeGrafter"/>
</dbReference>
<evidence type="ECO:0000256" key="7">
    <source>
        <dbReference type="ARBA" id="ARBA00023163"/>
    </source>
</evidence>
<keyword evidence="8" id="KW-0539">Nucleus</keyword>
<keyword evidence="4" id="KW-0805">Transcription regulation</keyword>
<evidence type="ECO:0000256" key="2">
    <source>
        <dbReference type="ARBA" id="ARBA00011233"/>
    </source>
</evidence>
<dbReference type="OrthoDB" id="60033at2759"/>
<dbReference type="AlphaFoldDB" id="A0A9Q1JPK6"/>
<keyword evidence="10" id="KW-0175">Coiled coil</keyword>
<evidence type="ECO:0000256" key="11">
    <source>
        <dbReference type="SAM" id="MobiDB-lite"/>
    </source>
</evidence>
<dbReference type="SMART" id="SM00415">
    <property type="entry name" value="HSF"/>
    <property type="match status" value="1"/>
</dbReference>
<comment type="subcellular location">
    <subcellularLocation>
        <location evidence="1">Nucleus</location>
    </subcellularLocation>
</comment>
<keyword evidence="14" id="KW-1185">Reference proteome</keyword>
<dbReference type="SUPFAM" id="SSF46785">
    <property type="entry name" value="Winged helix' DNA-binding domain"/>
    <property type="match status" value="1"/>
</dbReference>
<sequence>MASSNLPPGSSPERTSQSSSIPLVSSSFDPVFVSQPLGFSESSPPPPASPLLSFEGFSSFFEPSMVSGPSSTAAHGGGEGEGFGVPQPLECLQGTPIPPFLSKTYDLVEDPTLDPIISWGPTGESFVVWDPVEFARLVLPRNFKHNNFSSFVRQLNTYVEFEVIVERQGFRKVDADKWEFANEGFLRGKRHLLKNIHRRKSPQSQQLTSYAETARSGLGSEIEKLRREKSALMQELVELQQQQRGTAECVERVKHELQASEQRQKQMISFLAKVLQKPEFIGRLKQMKEQRELGSPRAKRKFLKKKQQEASGSGTPVEGQAQVLRYQSKPEIPELGAPDYLFQDVAPEVSSAMENMPFQVDDIPLDELAAAQELMEMPEPIRASVSSSGVGDPFSGGKQVATSQSETLPKYFVSFPEELAKERDFPEFSSLGIENIIKQEEVWSMGFDIGTTGMSSSSSSLWGHVANYEIPDVGPSGPSELSDILDLGPLAAGGSSSVEKRPGGESPSRSDPENQVFKKRDDGSKGGDK</sequence>
<dbReference type="GO" id="GO:0003700">
    <property type="term" value="F:DNA-binding transcription factor activity"/>
    <property type="evidence" value="ECO:0007669"/>
    <property type="project" value="InterPro"/>
</dbReference>